<protein>
    <submittedName>
        <fullName evidence="1">Uncharacterized protein</fullName>
    </submittedName>
</protein>
<reference evidence="1 2" key="1">
    <citation type="submission" date="2019-05" db="EMBL/GenBank/DDBJ databases">
        <title>Pseudomonas edaphica sp. nov., isolated from rhizospheric soil of Cistus ladanifer L. in Spain.</title>
        <authorList>
            <person name="Peix A."/>
        </authorList>
    </citation>
    <scope>NUCLEOTIDE SEQUENCE [LARGE SCALE GENOMIC DNA]</scope>
    <source>
        <strain evidence="1 2">RD25</strain>
    </source>
</reference>
<keyword evidence="2" id="KW-1185">Reference proteome</keyword>
<name>A0ABY2UAR0_9PSED</name>
<evidence type="ECO:0000313" key="1">
    <source>
        <dbReference type="EMBL" id="TLG93689.1"/>
    </source>
</evidence>
<dbReference type="EMBL" id="VBVZ01000021">
    <property type="protein sequence ID" value="TLG93689.1"/>
    <property type="molecule type" value="Genomic_DNA"/>
</dbReference>
<accession>A0ABY2UAR0</accession>
<evidence type="ECO:0000313" key="2">
    <source>
        <dbReference type="Proteomes" id="UP000304941"/>
    </source>
</evidence>
<comment type="caution">
    <text evidence="1">The sequence shown here is derived from an EMBL/GenBank/DDBJ whole genome shotgun (WGS) entry which is preliminary data.</text>
</comment>
<dbReference type="Proteomes" id="UP000304941">
    <property type="component" value="Unassembled WGS sequence"/>
</dbReference>
<organism evidence="1 2">
    <name type="scientific">Pseudomonas edaphica</name>
    <dbReference type="NCBI Taxonomy" id="2006980"/>
    <lineage>
        <taxon>Bacteria</taxon>
        <taxon>Pseudomonadati</taxon>
        <taxon>Pseudomonadota</taxon>
        <taxon>Gammaproteobacteria</taxon>
        <taxon>Pseudomonadales</taxon>
        <taxon>Pseudomonadaceae</taxon>
        <taxon>Pseudomonas</taxon>
    </lineage>
</organism>
<gene>
    <name evidence="1" type="ORF">FEM54_02660</name>
</gene>
<proteinExistence type="predicted"/>
<sequence>MGAGLARDAGTSVCQLHLGDAIAGKPAPTQSQLPHGSSVVLRFRLHHPLHHPRHRPSSPAP</sequence>